<reference evidence="2 3" key="1">
    <citation type="submission" date="2019-04" db="EMBL/GenBank/DDBJ databases">
        <title>Comparative genomics and transcriptomics to analyze fruiting body development in filamentous ascomycetes.</title>
        <authorList>
            <consortium name="DOE Joint Genome Institute"/>
            <person name="Lutkenhaus R."/>
            <person name="Traeger S."/>
            <person name="Breuer J."/>
            <person name="Kuo A."/>
            <person name="Lipzen A."/>
            <person name="Pangilinan J."/>
            <person name="Dilworth D."/>
            <person name="Sandor L."/>
            <person name="Poggeler S."/>
            <person name="Barry K."/>
            <person name="Grigoriev I.V."/>
            <person name="Nowrousian M."/>
        </authorList>
    </citation>
    <scope>NUCLEOTIDE SEQUENCE [LARGE SCALE GENOMIC DNA]</scope>
    <source>
        <strain evidence="2 3">CBS 389.68</strain>
    </source>
</reference>
<evidence type="ECO:0000256" key="1">
    <source>
        <dbReference type="SAM" id="MobiDB-lite"/>
    </source>
</evidence>
<dbReference type="InParanoid" id="A0A4V3SJM4"/>
<name>A0A4V3SJM4_9PEZI</name>
<accession>A0A4V3SJM4</accession>
<dbReference type="OrthoDB" id="439943at2759"/>
<evidence type="ECO:0000313" key="2">
    <source>
        <dbReference type="EMBL" id="TGZ84565.1"/>
    </source>
</evidence>
<organism evidence="2 3">
    <name type="scientific">Ascodesmis nigricans</name>
    <dbReference type="NCBI Taxonomy" id="341454"/>
    <lineage>
        <taxon>Eukaryota</taxon>
        <taxon>Fungi</taxon>
        <taxon>Dikarya</taxon>
        <taxon>Ascomycota</taxon>
        <taxon>Pezizomycotina</taxon>
        <taxon>Pezizomycetes</taxon>
        <taxon>Pezizales</taxon>
        <taxon>Ascodesmidaceae</taxon>
        <taxon>Ascodesmis</taxon>
    </lineage>
</organism>
<sequence length="749" mass="82649">MSSLSEDSDVGYLGESTYDMLTEEDGFTDEIASSVASLDDHDQLSLAETNSLSAFGDDHPSHQEQQESDDSQPIPSFNGLDDGYTDDLDMSCLRGSMMTPPPSNEIDFEEPHDVDGNFVSVSAKLRELNDVESSEIHQTIPREYSNAGLYYTVRQTMAMDMLVLDEPLRVLYVGSSSVAEDITKKIGAALAAGCSNDSCTSSWDTVKSPKFSVVSVSSFGSQSMSPEVELVDTSGLEIVVDTCTSAQTTKHAVTGHSDTISLWLNNNRNILSYSDPDGNTQLECQGWRLPHLAIIFCSEDDSIQAKGTRNVARQFLSRHNVAIMVISQSPLYGKKSDIIPVNTKGLHVCVESPTTDGQEIIHKRIPVDLKTFLNINPRQLNRNLGCVTGLAAGAIPLASITKSTVSGANTSYEKPRGFMTLALEWLNQRFEEQNIKSFLGVIIALLAAGVAIGAGFMLKASPIPEPVIRQFSTTATVSSIASNTLTPALSTASKSTFIQPLPSVANLTRISPTSVSPASVKPEATNTVGFPKAPIINESEKFQIMVIGTNYIVLQPPQSYLLLKKAPRLHVDVIRDGQSVPAEFCKLFNGVHSVYTLQVPRAEAHGQMKVLIWTVSKPIIKEQLQVDFGNGWRSWRAVIDEKIAKTMGNLPKTEDVRSYVEDVVSTLHQQVDELKSELEMKKEKFSGDFCKELWKAMDQTRSIWSRHSQESRKIIRKAQKQAKHVWKQAGKEKKRHDGRFRQFRRQVQT</sequence>
<dbReference type="Proteomes" id="UP000298138">
    <property type="component" value="Unassembled WGS sequence"/>
</dbReference>
<dbReference type="EMBL" id="ML220112">
    <property type="protein sequence ID" value="TGZ84565.1"/>
    <property type="molecule type" value="Genomic_DNA"/>
</dbReference>
<feature type="region of interest" description="Disordered" evidence="1">
    <location>
        <begin position="32"/>
        <end position="81"/>
    </location>
</feature>
<feature type="compositionally biased region" description="Basic and acidic residues" evidence="1">
    <location>
        <begin position="56"/>
        <end position="65"/>
    </location>
</feature>
<evidence type="ECO:0000313" key="3">
    <source>
        <dbReference type="Proteomes" id="UP000298138"/>
    </source>
</evidence>
<dbReference type="AlphaFoldDB" id="A0A4V3SJM4"/>
<feature type="region of interest" description="Disordered" evidence="1">
    <location>
        <begin position="725"/>
        <end position="749"/>
    </location>
</feature>
<proteinExistence type="predicted"/>
<protein>
    <submittedName>
        <fullName evidence="2">Uncharacterized protein</fullName>
    </submittedName>
</protein>
<keyword evidence="3" id="KW-1185">Reference proteome</keyword>
<dbReference type="STRING" id="341454.A0A4V3SJM4"/>
<gene>
    <name evidence="2" type="ORF">EX30DRAFT_367724</name>
</gene>